<dbReference type="Proteomes" id="UP001500902">
    <property type="component" value="Unassembled WGS sequence"/>
</dbReference>
<evidence type="ECO:0000313" key="3">
    <source>
        <dbReference type="EMBL" id="GAA3691971.1"/>
    </source>
</evidence>
<sequence length="877" mass="94965">MPYALARKLVASVIMTLVVALTAAMDYPEPLPDFAHPHAPHYPWYQPVNAATTRPVLIIRGGFTDLPWPAAKDDAWLGRRYFGPGYPSVRDYFAQSSGGRVDLTRARESSGVHDDGIVTVDYGLTLAQWEALTDEQMMRHGVNVADPLVDYSAFDRNGDGRLGQDEVVIVVLQSVPFDPGDFTGGCGAARGVSPGPALDGIDLDGRTNVWANSAVNQITLDHEMMHAAFGLDRDFHGYPIHGFDVMGNTCSDGEWYVELNSWHKMHLGWAKPTIVTRDGYYDVPAWDTSDTAFLLYDPDRGTDDYLLVENRWRRPGTYDADVSDNGLAVWRIDESQYYNDAPDAYPIRLQGPCWDYSCTYEAWDASDPATPLRTMDGPWRDGTPGNVAVRMVQEAGPTTRAYFDVPGPGAAVDCFDPYTPTRRREVQVIAGQTADLRLPVQNTSEQAGAVSLGLAGQPEPGWSWSGHTADLDPKAATVGRLLVTTPADAVPGAYRLWPQATWLADPRHASTCDVTVRVVAPPEASWGYASTRALQYQAPIGEAVTLDPSWQWGTWRRDADPAQAGRHATMVRTATGRYTVTLPGLGTTPGVAHAGAGVSWGHIDAAWCQLDSVTRSGADKLLDVACFDGTGTAQNLPFAVWASGPSPGQRPQLLARYQTIGGFGDAVPLVNDDTFNSAAGPVEVRRTGEGRYEVTAVGEVYDATGYARVTALNSARARCRAASVEDTGTALRIGVECTGADFQPRSTPWLLSYTEGVGAHHDPTVPAAYASTTGDPSAPGIDTRRSWSSTGELPTIARTAPGVYDVNYQAVGNPFTYPADLVDVAAVGPQARSCRALSWNSYSYPGRLRIVVHCYDAARRPADAHFAFAYLRAPDRP</sequence>
<organism evidence="3 4">
    <name type="scientific">Nonomuraea antimicrobica</name>
    <dbReference type="NCBI Taxonomy" id="561173"/>
    <lineage>
        <taxon>Bacteria</taxon>
        <taxon>Bacillati</taxon>
        <taxon>Actinomycetota</taxon>
        <taxon>Actinomycetes</taxon>
        <taxon>Streptosporangiales</taxon>
        <taxon>Streptosporangiaceae</taxon>
        <taxon>Nonomuraea</taxon>
    </lineage>
</organism>
<dbReference type="EMBL" id="BAAAZP010000124">
    <property type="protein sequence ID" value="GAA3691971.1"/>
    <property type="molecule type" value="Genomic_DNA"/>
</dbReference>
<dbReference type="PANTHER" id="PTHR41775">
    <property type="entry name" value="SECRETED PROTEIN-RELATED"/>
    <property type="match status" value="1"/>
</dbReference>
<evidence type="ECO:0000256" key="1">
    <source>
        <dbReference type="SAM" id="MobiDB-lite"/>
    </source>
</evidence>
<proteinExistence type="predicted"/>
<evidence type="ECO:0000313" key="4">
    <source>
        <dbReference type="Proteomes" id="UP001500902"/>
    </source>
</evidence>
<evidence type="ECO:0008006" key="5">
    <source>
        <dbReference type="Google" id="ProtNLM"/>
    </source>
</evidence>
<dbReference type="RefSeq" id="WP_344887003.1">
    <property type="nucleotide sequence ID" value="NZ_BAAAZP010000124.1"/>
</dbReference>
<protein>
    <recommendedName>
        <fullName evidence="5">M6 family metalloprotease domain-containing protein</fullName>
    </recommendedName>
</protein>
<feature type="signal peptide" evidence="2">
    <location>
        <begin position="1"/>
        <end position="23"/>
    </location>
</feature>
<dbReference type="PANTHER" id="PTHR41775:SF1">
    <property type="entry name" value="PEPTIDASE M6-LIKE DOMAIN-CONTAINING PROTEIN"/>
    <property type="match status" value="1"/>
</dbReference>
<dbReference type="Gene3D" id="2.60.40.10">
    <property type="entry name" value="Immunoglobulins"/>
    <property type="match status" value="1"/>
</dbReference>
<keyword evidence="4" id="KW-1185">Reference proteome</keyword>
<feature type="chain" id="PRO_5045079961" description="M6 family metalloprotease domain-containing protein" evidence="2">
    <location>
        <begin position="24"/>
        <end position="877"/>
    </location>
</feature>
<evidence type="ECO:0000256" key="2">
    <source>
        <dbReference type="SAM" id="SignalP"/>
    </source>
</evidence>
<dbReference type="InterPro" id="IPR018247">
    <property type="entry name" value="EF_Hand_1_Ca_BS"/>
</dbReference>
<keyword evidence="2" id="KW-0732">Signal</keyword>
<reference evidence="4" key="1">
    <citation type="journal article" date="2019" name="Int. J. Syst. Evol. Microbiol.">
        <title>The Global Catalogue of Microorganisms (GCM) 10K type strain sequencing project: providing services to taxonomists for standard genome sequencing and annotation.</title>
        <authorList>
            <consortium name="The Broad Institute Genomics Platform"/>
            <consortium name="The Broad Institute Genome Sequencing Center for Infectious Disease"/>
            <person name="Wu L."/>
            <person name="Ma J."/>
        </authorList>
    </citation>
    <scope>NUCLEOTIDE SEQUENCE [LARGE SCALE GENOMIC DNA]</scope>
    <source>
        <strain evidence="4">JCM 16904</strain>
    </source>
</reference>
<dbReference type="InterPro" id="IPR013783">
    <property type="entry name" value="Ig-like_fold"/>
</dbReference>
<name>A0ABP7CNV2_9ACTN</name>
<feature type="region of interest" description="Disordered" evidence="1">
    <location>
        <begin position="770"/>
        <end position="789"/>
    </location>
</feature>
<dbReference type="PROSITE" id="PS00018">
    <property type="entry name" value="EF_HAND_1"/>
    <property type="match status" value="1"/>
</dbReference>
<comment type="caution">
    <text evidence="3">The sequence shown here is derived from an EMBL/GenBank/DDBJ whole genome shotgun (WGS) entry which is preliminary data.</text>
</comment>
<accession>A0ABP7CNV2</accession>
<gene>
    <name evidence="3" type="ORF">GCM10022224_067000</name>
</gene>